<sequence>MEKWRYLNLSLMGRIATIKMNILPKMLFLFQTIPILRSPQLFKNWNKDLAKFIWQGKKPRIKLLNLTDEKKRGGFGLPDLKLYYEASTMVWIKDWSNLKKTKILTLEGFDLRGGWHSYLWYDRKRIEKSFGNHFIRSALIKTWEKYKNRIYQKTPLWVSPLEAIQRRELAWEKWPTYKDVLQKVNGNYTLKNQEEINKTFKNVSWFQYRQLKESFNKDKIIGFMEKESFWDKIIHLEKKETARIYKVLLEWSTETEMVKDCMTKWASNIGHPIKMEDWERNWNKRLKYTYAYELKENWYKMMYRWYLTPQKLARCYKNLQNNCWKCETQEGSFFHMWWSCKIAKKFWTKIHGKIQEILGIKFQMKPEYFLLGMPDFEMDLSKDILFNYLVTAARMIYAKNWKLKEIPQIEDWFLKLLDIMNMDILTQYLKRNQGLPKKSADWTLLKEYFK</sequence>
<name>G1KWZ2_ANOCA</name>
<reference evidence="1" key="2">
    <citation type="submission" date="2025-08" db="UniProtKB">
        <authorList>
            <consortium name="Ensembl"/>
        </authorList>
    </citation>
    <scope>IDENTIFICATION</scope>
</reference>
<reference evidence="1" key="3">
    <citation type="submission" date="2025-09" db="UniProtKB">
        <authorList>
            <consortium name="Ensembl"/>
        </authorList>
    </citation>
    <scope>IDENTIFICATION</scope>
</reference>
<evidence type="ECO:0008006" key="3">
    <source>
        <dbReference type="Google" id="ProtNLM"/>
    </source>
</evidence>
<keyword evidence="2" id="KW-1185">Reference proteome</keyword>
<dbReference type="InParanoid" id="G1KWZ2"/>
<proteinExistence type="predicted"/>
<evidence type="ECO:0000313" key="1">
    <source>
        <dbReference type="Ensembl" id="ENSACAP00000019696.2"/>
    </source>
</evidence>
<evidence type="ECO:0000313" key="2">
    <source>
        <dbReference type="Proteomes" id="UP000001646"/>
    </source>
</evidence>
<dbReference type="PANTHER" id="PTHR31635:SF196">
    <property type="entry name" value="REVERSE TRANSCRIPTASE DOMAIN-CONTAINING PROTEIN-RELATED"/>
    <property type="match status" value="1"/>
</dbReference>
<dbReference type="HOGENOM" id="CLU_000680_9_0_1"/>
<dbReference type="Ensembl" id="ENSACAT00000023724.2">
    <property type="protein sequence ID" value="ENSACAP00000019696.2"/>
    <property type="gene ID" value="ENSACAG00000025793.2"/>
</dbReference>
<protein>
    <recommendedName>
        <fullName evidence="3">Reverse transcriptase zinc-binding domain-containing protein</fullName>
    </recommendedName>
</protein>
<dbReference type="Bgee" id="ENSACAG00000025793">
    <property type="expression patterns" value="Expressed in testis and 7 other cell types or tissues"/>
</dbReference>
<organism evidence="1 2">
    <name type="scientific">Anolis carolinensis</name>
    <name type="common">Green anole</name>
    <name type="synonym">American chameleon</name>
    <dbReference type="NCBI Taxonomy" id="28377"/>
    <lineage>
        <taxon>Eukaryota</taxon>
        <taxon>Metazoa</taxon>
        <taxon>Chordata</taxon>
        <taxon>Craniata</taxon>
        <taxon>Vertebrata</taxon>
        <taxon>Euteleostomi</taxon>
        <taxon>Lepidosauria</taxon>
        <taxon>Squamata</taxon>
        <taxon>Bifurcata</taxon>
        <taxon>Unidentata</taxon>
        <taxon>Episquamata</taxon>
        <taxon>Toxicofera</taxon>
        <taxon>Iguania</taxon>
        <taxon>Dactyloidae</taxon>
        <taxon>Anolis</taxon>
    </lineage>
</organism>
<accession>G1KWZ2</accession>
<dbReference type="PANTHER" id="PTHR31635">
    <property type="entry name" value="REVERSE TRANSCRIPTASE DOMAIN-CONTAINING PROTEIN-RELATED"/>
    <property type="match status" value="1"/>
</dbReference>
<dbReference type="AlphaFoldDB" id="G1KWZ2"/>
<dbReference type="Proteomes" id="UP000001646">
    <property type="component" value="Chromosome 1"/>
</dbReference>
<reference evidence="1 2" key="1">
    <citation type="submission" date="2009-12" db="EMBL/GenBank/DDBJ databases">
        <title>The Genome Sequence of Anolis carolinensis (Green Anole Lizard).</title>
        <authorList>
            <consortium name="The Genome Sequencing Platform"/>
            <person name="Di Palma F."/>
            <person name="Alfoldi J."/>
            <person name="Heiman D."/>
            <person name="Young S."/>
            <person name="Grabherr M."/>
            <person name="Johnson J."/>
            <person name="Lander E.S."/>
            <person name="Lindblad-Toh K."/>
        </authorList>
    </citation>
    <scope>NUCLEOTIDE SEQUENCE [LARGE SCALE GENOMIC DNA]</scope>
    <source>
        <strain evidence="1 2">JBL SC #1</strain>
    </source>
</reference>
<dbReference type="GeneTree" id="ENSGT01150000286916"/>
<dbReference type="STRING" id="28377.ENSACAP00000019696"/>